<keyword evidence="2" id="KW-0732">Signal</keyword>
<feature type="compositionally biased region" description="Polar residues" evidence="1">
    <location>
        <begin position="39"/>
        <end position="60"/>
    </location>
</feature>
<feature type="chain" id="PRO_5026226963" evidence="2">
    <location>
        <begin position="21"/>
        <end position="238"/>
    </location>
</feature>
<accession>A0A6G0U0N8</accession>
<dbReference type="OrthoDB" id="6607284at2759"/>
<evidence type="ECO:0000256" key="2">
    <source>
        <dbReference type="SAM" id="SignalP"/>
    </source>
</evidence>
<reference evidence="3 4" key="1">
    <citation type="submission" date="2019-08" db="EMBL/GenBank/DDBJ databases">
        <title>The genome of the soybean aphid Biotype 1, its phylome, world population structure and adaptation to the North American continent.</title>
        <authorList>
            <person name="Giordano R."/>
            <person name="Donthu R.K."/>
            <person name="Hernandez A.G."/>
            <person name="Wright C.L."/>
            <person name="Zimin A.V."/>
        </authorList>
    </citation>
    <scope>NUCLEOTIDE SEQUENCE [LARGE SCALE GENOMIC DNA]</scope>
    <source>
        <tissue evidence="3">Whole aphids</tissue>
    </source>
</reference>
<gene>
    <name evidence="3" type="ORF">AGLY_003477</name>
</gene>
<protein>
    <submittedName>
        <fullName evidence="3">Uncharacterized protein</fullName>
    </submittedName>
</protein>
<dbReference type="Proteomes" id="UP000475862">
    <property type="component" value="Unassembled WGS sequence"/>
</dbReference>
<evidence type="ECO:0000256" key="1">
    <source>
        <dbReference type="SAM" id="MobiDB-lite"/>
    </source>
</evidence>
<sequence>MASVASLLMLLAVAFPIIQSISNHSAQDTFPHGKPVQETPAQETSAQETPAQETPAQTENSYDQLCMNNEAGVIPQTCCPPLGSSDDRFNVTVLGNLSSTIIGSAYMKRYHPEYQPAFNLWLGDYDTEIEDIDIENITHAVFYCFSKRRFIDEDKNINGWYVTLMEPFEKWFGRSTLYCALYSTIEGYPPTIQMVISANNSCDGLAATMANIEQKRVPEGLRHFEDGSIALLLTQDIP</sequence>
<dbReference type="EMBL" id="VYZN01000011">
    <property type="protein sequence ID" value="KAE9542350.1"/>
    <property type="molecule type" value="Genomic_DNA"/>
</dbReference>
<evidence type="ECO:0000313" key="3">
    <source>
        <dbReference type="EMBL" id="KAE9542350.1"/>
    </source>
</evidence>
<organism evidence="3 4">
    <name type="scientific">Aphis glycines</name>
    <name type="common">Soybean aphid</name>
    <dbReference type="NCBI Taxonomy" id="307491"/>
    <lineage>
        <taxon>Eukaryota</taxon>
        <taxon>Metazoa</taxon>
        <taxon>Ecdysozoa</taxon>
        <taxon>Arthropoda</taxon>
        <taxon>Hexapoda</taxon>
        <taxon>Insecta</taxon>
        <taxon>Pterygota</taxon>
        <taxon>Neoptera</taxon>
        <taxon>Paraneoptera</taxon>
        <taxon>Hemiptera</taxon>
        <taxon>Sternorrhyncha</taxon>
        <taxon>Aphidomorpha</taxon>
        <taxon>Aphidoidea</taxon>
        <taxon>Aphididae</taxon>
        <taxon>Aphidini</taxon>
        <taxon>Aphis</taxon>
        <taxon>Aphis</taxon>
    </lineage>
</organism>
<evidence type="ECO:0000313" key="4">
    <source>
        <dbReference type="Proteomes" id="UP000475862"/>
    </source>
</evidence>
<feature type="region of interest" description="Disordered" evidence="1">
    <location>
        <begin position="26"/>
        <end position="60"/>
    </location>
</feature>
<name>A0A6G0U0N8_APHGL</name>
<comment type="caution">
    <text evidence="3">The sequence shown here is derived from an EMBL/GenBank/DDBJ whole genome shotgun (WGS) entry which is preliminary data.</text>
</comment>
<keyword evidence="4" id="KW-1185">Reference proteome</keyword>
<feature type="signal peptide" evidence="2">
    <location>
        <begin position="1"/>
        <end position="20"/>
    </location>
</feature>
<dbReference type="AlphaFoldDB" id="A0A6G0U0N8"/>
<proteinExistence type="predicted"/>